<comment type="caution">
    <text evidence="1">The sequence shown here is derived from an EMBL/GenBank/DDBJ whole genome shotgun (WGS) entry which is preliminary data.</text>
</comment>
<evidence type="ECO:0000313" key="1">
    <source>
        <dbReference type="EMBL" id="KAI9637817.1"/>
    </source>
</evidence>
<reference evidence="1" key="1">
    <citation type="journal article" date="2022" name="G3 (Bethesda)">
        <title>High quality genome of the basidiomycete yeast Dioszegia hungarica PDD-24b-2 isolated from cloud water.</title>
        <authorList>
            <person name="Jarrige D."/>
            <person name="Haridas S."/>
            <person name="Bleykasten-Grosshans C."/>
            <person name="Joly M."/>
            <person name="Nadalig T."/>
            <person name="Sancelme M."/>
            <person name="Vuilleumier S."/>
            <person name="Grigoriev I.V."/>
            <person name="Amato P."/>
            <person name="Bringel F."/>
        </authorList>
    </citation>
    <scope>NUCLEOTIDE SEQUENCE</scope>
    <source>
        <strain evidence="1">PDD-24b-2</strain>
    </source>
</reference>
<gene>
    <name evidence="1" type="ORF">MKK02DRAFT_31379</name>
</gene>
<dbReference type="AlphaFoldDB" id="A0AA38HAN7"/>
<proteinExistence type="predicted"/>
<dbReference type="Proteomes" id="UP001164286">
    <property type="component" value="Unassembled WGS sequence"/>
</dbReference>
<keyword evidence="2" id="KW-1185">Reference proteome</keyword>
<evidence type="ECO:0000313" key="2">
    <source>
        <dbReference type="Proteomes" id="UP001164286"/>
    </source>
</evidence>
<dbReference type="GeneID" id="77727478"/>
<organism evidence="1 2">
    <name type="scientific">Dioszegia hungarica</name>
    <dbReference type="NCBI Taxonomy" id="4972"/>
    <lineage>
        <taxon>Eukaryota</taxon>
        <taxon>Fungi</taxon>
        <taxon>Dikarya</taxon>
        <taxon>Basidiomycota</taxon>
        <taxon>Agaricomycotina</taxon>
        <taxon>Tremellomycetes</taxon>
        <taxon>Tremellales</taxon>
        <taxon>Bulleribasidiaceae</taxon>
        <taxon>Dioszegia</taxon>
    </lineage>
</organism>
<accession>A0AA38HAN7</accession>
<name>A0AA38HAN7_9TREE</name>
<dbReference type="EMBL" id="JAKWFO010000003">
    <property type="protein sequence ID" value="KAI9637817.1"/>
    <property type="molecule type" value="Genomic_DNA"/>
</dbReference>
<protein>
    <submittedName>
        <fullName evidence="1">Uncharacterized protein</fullName>
    </submittedName>
</protein>
<sequence length="225" mass="25009">MPKSEECGVGHSPNATDFATRRAGLLLRVSAFDCAPLDRRTKAQSMAFYLKGQYRYYTCSRRDLCEGRMSCSSTEYPSSFRIFSDAQRSRFPTSMTSFPHPLHQLAPLSSSQITMSSAIPSTDEFVNYIMKDSTGQGRKAVSFIESLKSVRSHRLRYFQEPRPDAKMIRTAIEHAIDKYKALSGAVDARTASVNGFANETAELQPSGEGGNYDGSGGWYLTTFTD</sequence>
<dbReference type="RefSeq" id="XP_052947594.1">
    <property type="nucleotide sequence ID" value="XM_053088273.1"/>
</dbReference>